<evidence type="ECO:0000313" key="2">
    <source>
        <dbReference type="EMBL" id="PRO68879.1"/>
    </source>
</evidence>
<dbReference type="PANTHER" id="PTHR46361:SF3">
    <property type="entry name" value="ELECTRON CARRIER_ PROTEIN DISULFIDE OXIDOREDUCTASE"/>
    <property type="match status" value="1"/>
</dbReference>
<proteinExistence type="predicted"/>
<gene>
    <name evidence="2" type="ORF">C6Y39_09950</name>
</gene>
<evidence type="ECO:0000313" key="3">
    <source>
        <dbReference type="Proteomes" id="UP000239539"/>
    </source>
</evidence>
<protein>
    <submittedName>
        <fullName evidence="2">DUF547 domain-containing protein</fullName>
    </submittedName>
</protein>
<keyword evidence="3" id="KW-1185">Reference proteome</keyword>
<dbReference type="Pfam" id="PF04784">
    <property type="entry name" value="DUF547"/>
    <property type="match status" value="1"/>
</dbReference>
<dbReference type="InterPro" id="IPR006869">
    <property type="entry name" value="DUF547"/>
</dbReference>
<dbReference type="Proteomes" id="UP000239539">
    <property type="component" value="Unassembled WGS sequence"/>
</dbReference>
<name>A0ABX5CMW0_9ALTE</name>
<accession>A0ABX5CMW0</accession>
<dbReference type="RefSeq" id="WP_105931103.1">
    <property type="nucleotide sequence ID" value="NZ_PVNO01000025.1"/>
</dbReference>
<dbReference type="EMBL" id="PVNO01000025">
    <property type="protein sequence ID" value="PRO68879.1"/>
    <property type="molecule type" value="Genomic_DNA"/>
</dbReference>
<comment type="caution">
    <text evidence="2">The sequence shown here is derived from an EMBL/GenBank/DDBJ whole genome shotgun (WGS) entry which is preliminary data.</text>
</comment>
<sequence length="305" mass="34141">MTNALAVSQLGAIKKLGRLAASSVMLLAASASFSVTSGEAVLEENNTLHEPFSALLSEHVKTIDSGASTQVDYKGFKQNSNRLTEYLNALAKVEKSTFERWDRADQLAFLINAYNAYTIDLILTEYPEIDSIRDLGGFFSSPWKKEIAPLLGKTLTLDEIEHELIRGQRKNTKGYNEPRIHFAVNCASIGCPALREEAYVGEKLDSQLDAQTKRFLADTSRNRMDGNTLKLSKIFDWYGEDFENNAGRESESWQGANNVNTETLSQFLLLYKDALNLSEPQVSTLEQENAEIEFLDYDWALNGTQ</sequence>
<reference evidence="3" key="1">
    <citation type="journal article" date="2020" name="Int. J. Syst. Evol. Microbiol.">
        <title>Alteromonas alba sp. nov., a marine bacterium isolated from the seawater of the West Pacific Ocean.</title>
        <authorList>
            <person name="Sun C."/>
            <person name="Wu Y.-H."/>
            <person name="Xamxidin M."/>
            <person name="Cheng H."/>
            <person name="Xu X.-W."/>
        </authorList>
    </citation>
    <scope>NUCLEOTIDE SEQUENCE [LARGE SCALE GENOMIC DNA]</scope>
    <source>
        <strain evidence="3">9a2</strain>
    </source>
</reference>
<dbReference type="PANTHER" id="PTHR46361">
    <property type="entry name" value="ELECTRON CARRIER/ PROTEIN DISULFIDE OXIDOREDUCTASE"/>
    <property type="match status" value="1"/>
</dbReference>
<evidence type="ECO:0000259" key="1">
    <source>
        <dbReference type="Pfam" id="PF04784"/>
    </source>
</evidence>
<organism evidence="2 3">
    <name type="scientific">Alteromonas gracilis</name>
    <dbReference type="NCBI Taxonomy" id="1479524"/>
    <lineage>
        <taxon>Bacteria</taxon>
        <taxon>Pseudomonadati</taxon>
        <taxon>Pseudomonadota</taxon>
        <taxon>Gammaproteobacteria</taxon>
        <taxon>Alteromonadales</taxon>
        <taxon>Alteromonadaceae</taxon>
        <taxon>Alteromonas/Salinimonas group</taxon>
        <taxon>Alteromonas</taxon>
    </lineage>
</organism>
<feature type="domain" description="DUF547" evidence="1">
    <location>
        <begin position="99"/>
        <end position="216"/>
    </location>
</feature>